<dbReference type="FunFam" id="3.40.605.10:FF:000003">
    <property type="entry name" value="Methylmalonate-semialdehyde dehydrogenase [acylating]"/>
    <property type="match status" value="1"/>
</dbReference>
<dbReference type="InterPro" id="IPR016161">
    <property type="entry name" value="Ald_DH/histidinol_DH"/>
</dbReference>
<dbReference type="PANTHER" id="PTHR43866:SF4">
    <property type="entry name" value="MALONATE-SEMIALDEHYDE DEHYDROGENASE"/>
    <property type="match status" value="1"/>
</dbReference>
<organism evidence="2">
    <name type="scientific">marine metagenome</name>
    <dbReference type="NCBI Taxonomy" id="408172"/>
    <lineage>
        <taxon>unclassified sequences</taxon>
        <taxon>metagenomes</taxon>
        <taxon>ecological metagenomes</taxon>
    </lineage>
</organism>
<dbReference type="InterPro" id="IPR010061">
    <property type="entry name" value="MeMal-semiAld_DH"/>
</dbReference>
<protein>
    <recommendedName>
        <fullName evidence="1">Aldehyde dehydrogenase domain-containing protein</fullName>
    </recommendedName>
</protein>
<evidence type="ECO:0000259" key="1">
    <source>
        <dbReference type="Pfam" id="PF00171"/>
    </source>
</evidence>
<dbReference type="GO" id="GO:0006574">
    <property type="term" value="P:L-valine catabolic process"/>
    <property type="evidence" value="ECO:0007669"/>
    <property type="project" value="TreeGrafter"/>
</dbReference>
<feature type="non-terminal residue" evidence="2">
    <location>
        <position position="282"/>
    </location>
</feature>
<feature type="domain" description="Aldehyde dehydrogenase" evidence="1">
    <location>
        <begin position="22"/>
        <end position="282"/>
    </location>
</feature>
<accession>A0A382TQA9</accession>
<dbReference type="SUPFAM" id="SSF53720">
    <property type="entry name" value="ALDH-like"/>
    <property type="match status" value="1"/>
</dbReference>
<dbReference type="InterPro" id="IPR016163">
    <property type="entry name" value="Ald_DH_C"/>
</dbReference>
<proteinExistence type="predicted"/>
<reference evidence="2" key="1">
    <citation type="submission" date="2018-05" db="EMBL/GenBank/DDBJ databases">
        <authorList>
            <person name="Lanie J.A."/>
            <person name="Ng W.-L."/>
            <person name="Kazmierczak K.M."/>
            <person name="Andrzejewski T.M."/>
            <person name="Davidsen T.M."/>
            <person name="Wayne K.J."/>
            <person name="Tettelin H."/>
            <person name="Glass J.I."/>
            <person name="Rusch D."/>
            <person name="Podicherti R."/>
            <person name="Tsui H.-C.T."/>
            <person name="Winkler M.E."/>
        </authorList>
    </citation>
    <scope>NUCLEOTIDE SEQUENCE</scope>
</reference>
<dbReference type="EMBL" id="UINC01138376">
    <property type="protein sequence ID" value="SVD24274.1"/>
    <property type="molecule type" value="Genomic_DNA"/>
</dbReference>
<name>A0A382TQA9_9ZZZZ</name>
<evidence type="ECO:0000313" key="2">
    <source>
        <dbReference type="EMBL" id="SVD24274.1"/>
    </source>
</evidence>
<dbReference type="Gene3D" id="3.40.309.10">
    <property type="entry name" value="Aldehyde Dehydrogenase, Chain A, domain 2"/>
    <property type="match status" value="1"/>
</dbReference>
<gene>
    <name evidence="2" type="ORF">METZ01_LOCUS377128</name>
</gene>
<dbReference type="AlphaFoldDB" id="A0A382TQA9"/>
<dbReference type="GO" id="GO:0006210">
    <property type="term" value="P:thymine catabolic process"/>
    <property type="evidence" value="ECO:0007669"/>
    <property type="project" value="TreeGrafter"/>
</dbReference>
<dbReference type="Gene3D" id="3.40.605.10">
    <property type="entry name" value="Aldehyde Dehydrogenase, Chain A, domain 1"/>
    <property type="match status" value="1"/>
</dbReference>
<dbReference type="InterPro" id="IPR016162">
    <property type="entry name" value="Ald_DH_N"/>
</dbReference>
<dbReference type="PANTHER" id="PTHR43866">
    <property type="entry name" value="MALONATE-SEMIALDEHYDE DEHYDROGENASE"/>
    <property type="match status" value="1"/>
</dbReference>
<dbReference type="GO" id="GO:0004491">
    <property type="term" value="F:methylmalonate-semialdehyde dehydrogenase (acylating, NAD) activity"/>
    <property type="evidence" value="ECO:0007669"/>
    <property type="project" value="InterPro"/>
</dbReference>
<dbReference type="InterPro" id="IPR015590">
    <property type="entry name" value="Aldehyde_DH_dom"/>
</dbReference>
<sequence>MSTPRKITHWINGRSEAGASDRHGTVFNPATGQVAATVPMANEADVAAAVAAASSAFPDWAATSPIRRARVMFRFKELIEQHRNEIAAMITAEHGKVLTDADGSLQRGLEVVEFACGIPHLIKGEFSRDLGRGVDCHSVHGPLGVCVGISPFNFPAMVPMWMFPLAIACGNTFVMKPSEKDPSCSVRLAELLHEAGLPPGVLNVLNGDKQAVEALLQDPRVQAASFVGSTPVAEWVYRQASKQGIRVQSLGGAKNHMVVLPDADIEQAADALIGAAYGSAGE</sequence>
<dbReference type="Pfam" id="PF00171">
    <property type="entry name" value="Aldedh"/>
    <property type="match status" value="1"/>
</dbReference>